<evidence type="ECO:0000313" key="2">
    <source>
        <dbReference type="EMBL" id="MDS3861801.1"/>
    </source>
</evidence>
<dbReference type="PANTHER" id="PTHR31446:SF29">
    <property type="entry name" value="ACID PHOSPHATASE_VANADIUM-DEPENDENT HALOPEROXIDASE-RELATED PROTEIN"/>
    <property type="match status" value="1"/>
</dbReference>
<dbReference type="InterPro" id="IPR003832">
    <property type="entry name" value="DUF212"/>
</dbReference>
<feature type="transmembrane region" description="Helical" evidence="1">
    <location>
        <begin position="131"/>
        <end position="151"/>
    </location>
</feature>
<keyword evidence="1" id="KW-0812">Transmembrane</keyword>
<accession>A0AAE4FVG8</accession>
<protein>
    <submittedName>
        <fullName evidence="2">Divergent PAP2 family protein</fullName>
    </submittedName>
</protein>
<keyword evidence="1" id="KW-1133">Transmembrane helix</keyword>
<dbReference type="RefSeq" id="WP_322879029.1">
    <property type="nucleotide sequence ID" value="NZ_JAVMIP010000016.1"/>
</dbReference>
<reference evidence="3" key="1">
    <citation type="submission" date="2023-07" db="EMBL/GenBank/DDBJ databases">
        <authorList>
            <person name="Luz R."/>
            <person name="Cordeiro R."/>
            <person name="Fonseca A."/>
            <person name="Goncalves V."/>
        </authorList>
    </citation>
    <scope>NUCLEOTIDE SEQUENCE [LARGE SCALE GENOMIC DNA]</scope>
    <source>
        <strain evidence="3">BACA0444</strain>
    </source>
</reference>
<keyword evidence="3" id="KW-1185">Reference proteome</keyword>
<sequence length="154" mass="16660">MNVLAQILHNDLLWLALAASAIAQILKLLIDVIRHQKLNFRVLVETGGMPSSHSALVTALATGVGLEKGWESVEFAIAIIFAFIVMYDAAGVRQAAGKQARILNQIVQEFFEDNHELAQSRLKELLGHTPIQVIAGSMLGIAIAVFGLPVFSFG</sequence>
<dbReference type="Proteomes" id="UP001268256">
    <property type="component" value="Unassembled WGS sequence"/>
</dbReference>
<evidence type="ECO:0000313" key="3">
    <source>
        <dbReference type="Proteomes" id="UP001268256"/>
    </source>
</evidence>
<dbReference type="EMBL" id="JAVMIP010000016">
    <property type="protein sequence ID" value="MDS3861801.1"/>
    <property type="molecule type" value="Genomic_DNA"/>
</dbReference>
<dbReference type="AlphaFoldDB" id="A0AAE4FVG8"/>
<name>A0AAE4FVG8_9CYAN</name>
<dbReference type="SUPFAM" id="SSF48317">
    <property type="entry name" value="Acid phosphatase/Vanadium-dependent haloperoxidase"/>
    <property type="match status" value="1"/>
</dbReference>
<dbReference type="InterPro" id="IPR036938">
    <property type="entry name" value="PAP2/HPO_sf"/>
</dbReference>
<dbReference type="PANTHER" id="PTHR31446">
    <property type="entry name" value="ACID PHOSPHATASE/VANADIUM-DEPENDENT HALOPEROXIDASE-RELATED PROTEIN"/>
    <property type="match status" value="1"/>
</dbReference>
<proteinExistence type="predicted"/>
<dbReference type="Pfam" id="PF02681">
    <property type="entry name" value="DUF212"/>
    <property type="match status" value="1"/>
</dbReference>
<gene>
    <name evidence="2" type="ORF">RIF25_13405</name>
</gene>
<keyword evidence="1" id="KW-0472">Membrane</keyword>
<feature type="transmembrane region" description="Helical" evidence="1">
    <location>
        <begin position="12"/>
        <end position="30"/>
    </location>
</feature>
<evidence type="ECO:0000256" key="1">
    <source>
        <dbReference type="SAM" id="Phobius"/>
    </source>
</evidence>
<organism evidence="2 3">
    <name type="scientific">Pseudocalidococcus azoricus BACA0444</name>
    <dbReference type="NCBI Taxonomy" id="2918990"/>
    <lineage>
        <taxon>Bacteria</taxon>
        <taxon>Bacillati</taxon>
        <taxon>Cyanobacteriota</taxon>
        <taxon>Cyanophyceae</taxon>
        <taxon>Acaryochloridales</taxon>
        <taxon>Thermosynechococcaceae</taxon>
        <taxon>Pseudocalidococcus</taxon>
        <taxon>Pseudocalidococcus azoricus</taxon>
    </lineage>
</organism>
<feature type="transmembrane region" description="Helical" evidence="1">
    <location>
        <begin position="72"/>
        <end position="92"/>
    </location>
</feature>
<comment type="caution">
    <text evidence="2">The sequence shown here is derived from an EMBL/GenBank/DDBJ whole genome shotgun (WGS) entry which is preliminary data.</text>
</comment>